<evidence type="ECO:0000313" key="3">
    <source>
        <dbReference type="Proteomes" id="UP000648984"/>
    </source>
</evidence>
<dbReference type="Pfam" id="PF02566">
    <property type="entry name" value="OsmC"/>
    <property type="match status" value="1"/>
</dbReference>
<dbReference type="Proteomes" id="UP000648984">
    <property type="component" value="Unassembled WGS sequence"/>
</dbReference>
<dbReference type="NCBIfam" id="TIGR03549">
    <property type="entry name" value="OsmC domain/YcaO domain-containing protein"/>
    <property type="match status" value="1"/>
</dbReference>
<accession>A0ABX1QHK1</accession>
<dbReference type="Pfam" id="PF02624">
    <property type="entry name" value="YcaO"/>
    <property type="match status" value="1"/>
</dbReference>
<dbReference type="EMBL" id="WTVQ01000067">
    <property type="protein sequence ID" value="NMG77490.1"/>
    <property type="molecule type" value="Genomic_DNA"/>
</dbReference>
<dbReference type="InterPro" id="IPR041080">
    <property type="entry name" value="YcaO_C"/>
</dbReference>
<reference evidence="2 3" key="1">
    <citation type="submission" date="2019-12" db="EMBL/GenBank/DDBJ databases">
        <title>Comparative genomics gives insights into the taxonomy of the Azoarcus-Aromatoleum group and reveals separate origins of nif in the plant-associated Azoarcus and non-plant-associated Aromatoleum sub-groups.</title>
        <authorList>
            <person name="Lafos M."/>
            <person name="Maluk M."/>
            <person name="Batista M."/>
            <person name="Junghare M."/>
            <person name="Carmona M."/>
            <person name="Faoro H."/>
            <person name="Cruz L.M."/>
            <person name="Battistoni F."/>
            <person name="De Souza E."/>
            <person name="Pedrosa F."/>
            <person name="Chen W.-M."/>
            <person name="Poole P.S."/>
            <person name="Dixon R.A."/>
            <person name="James E.K."/>
        </authorList>
    </citation>
    <scope>NUCLEOTIDE SEQUENCE [LARGE SCALE GENOMIC DNA]</scope>
    <source>
        <strain evidence="2 3">22Lin</strain>
    </source>
</reference>
<dbReference type="PANTHER" id="PTHR37809">
    <property type="entry name" value="RIBOSOMAL PROTEIN S12 METHYLTHIOTRANSFERASE ACCESSORY FACTOR YCAO"/>
    <property type="match status" value="1"/>
</dbReference>
<dbReference type="PANTHER" id="PTHR37809:SF1">
    <property type="entry name" value="RIBOSOMAL PROTEIN S12 METHYLTHIOTRANSFERASE ACCESSORY FACTOR YCAO"/>
    <property type="match status" value="1"/>
</dbReference>
<dbReference type="Pfam" id="PF18381">
    <property type="entry name" value="YcaO_C"/>
    <property type="match status" value="1"/>
</dbReference>
<organism evidence="2 3">
    <name type="scientific">Aromatoleum diolicum</name>
    <dbReference type="NCBI Taxonomy" id="75796"/>
    <lineage>
        <taxon>Bacteria</taxon>
        <taxon>Pseudomonadati</taxon>
        <taxon>Pseudomonadota</taxon>
        <taxon>Betaproteobacteria</taxon>
        <taxon>Rhodocyclales</taxon>
        <taxon>Rhodocyclaceae</taxon>
        <taxon>Aromatoleum</taxon>
    </lineage>
</organism>
<dbReference type="InterPro" id="IPR003718">
    <property type="entry name" value="OsmC/Ohr_fam"/>
</dbReference>
<evidence type="ECO:0000259" key="1">
    <source>
        <dbReference type="PROSITE" id="PS51664"/>
    </source>
</evidence>
<dbReference type="InterPro" id="IPR015946">
    <property type="entry name" value="KH_dom-like_a/b"/>
</dbReference>
<dbReference type="Gene3D" id="3.30.1330.230">
    <property type="match status" value="1"/>
</dbReference>
<dbReference type="NCBIfam" id="NF040716">
    <property type="entry name" value="YcaO_for_S12"/>
    <property type="match status" value="1"/>
</dbReference>
<protein>
    <submittedName>
        <fullName evidence="2">OsmC domain/YcaO domain-containing protein</fullName>
    </submittedName>
</protein>
<name>A0ABX1QHK1_9RHOO</name>
<dbReference type="Gene3D" id="3.30.300.20">
    <property type="match status" value="1"/>
</dbReference>
<dbReference type="InterPro" id="IPR019938">
    <property type="entry name" value="YcaO_dom_prot"/>
</dbReference>
<keyword evidence="3" id="KW-1185">Reference proteome</keyword>
<dbReference type="PROSITE" id="PS51664">
    <property type="entry name" value="YCAO"/>
    <property type="match status" value="1"/>
</dbReference>
<evidence type="ECO:0000313" key="2">
    <source>
        <dbReference type="EMBL" id="NMG77490.1"/>
    </source>
</evidence>
<dbReference type="InterPro" id="IPR036102">
    <property type="entry name" value="OsmC/Ohrsf"/>
</dbReference>
<dbReference type="InterPro" id="IPR003776">
    <property type="entry name" value="YcaO-like_dom"/>
</dbReference>
<dbReference type="RefSeq" id="WP_169262618.1">
    <property type="nucleotide sequence ID" value="NZ_WTVQ01000067.1"/>
</dbReference>
<comment type="caution">
    <text evidence="2">The sequence shown here is derived from an EMBL/GenBank/DDBJ whole genome shotgun (WGS) entry which is preliminary data.</text>
</comment>
<proteinExistence type="predicted"/>
<feature type="domain" description="YcaO" evidence="1">
    <location>
        <begin position="206"/>
        <end position="573"/>
    </location>
</feature>
<dbReference type="NCBIfam" id="TIGR00702">
    <property type="entry name" value="YcaO-type kinase domain"/>
    <property type="match status" value="1"/>
</dbReference>
<dbReference type="SUPFAM" id="SSF82784">
    <property type="entry name" value="OsmC-like"/>
    <property type="match status" value="1"/>
</dbReference>
<gene>
    <name evidence="2" type="ORF">GPA25_22310</name>
</gene>
<sequence length="739" mass="82624">MEIKVNFLDKLRLEAKFDDFTVIADQPIRYKGDGSAPGPFDYFLASSALCAAYFVKLYCDTRSIPTDNIRLSQNNIVDPEDRYKQIFKIQIELPADISAKDRQGILRSIDRCTVKKVVQTGPEFVIEEVENLDADAQALLTLNPDSEASTYIAGKDLPLEQTIANMSGVLAGLGIKIEIASWRNLVPNVWSLHIRDAHSPMCFTNGKGATKESALASALGEFIERMNCNHFYNDQFWGEDIANAAFVHYPNERWFKPGRKDALPAEILDEYCLQIYNPDGELRGSHLVDTNSGNVQRGICSLPYVRQSDGKVVYFPSNLIDNLFLSNGMSAGNTLAEAQVQCLSEIFERAVKRQILEGEIALPDVPHKVLAKYPGILAGIQELEKQGFPVLVKDASLGGEFPVMCVTLMNPRTGGVFASFGAHPSLEVALERSLTELLQGRSFEGLNDLPRPTFESNAVTEPNNFVEHFIDSSGVVSWRFFSAKADFDFIEWDFSGQGENSNTDEAAALFGILEDMGKEAYMAVYDQLGATACRILVPGYSEVYPVEDLIWDNTNKALSFREDILNLHRLDDASLAALLERLEDSELDDYTDIITLTGIEFDENTVWGQLTILELKLLIHLALQQFEAAHELVGTFLQYNENTVERGLFYQALNVVLEVLLDDDLELDDYMVNFRRMFGDSRMDAVMGSVDGSVRFFGLTPTSMKLEGLDRHQRLIDSYKKLHRARANVAALSSRGYES</sequence>